<reference evidence="5" key="1">
    <citation type="submission" date="2016-09" db="EMBL/GenBank/DDBJ databases">
        <authorList>
            <person name="Varghese N."/>
            <person name="Submissions S."/>
        </authorList>
    </citation>
    <scope>NUCLEOTIDE SEQUENCE [LARGE SCALE GENOMIC DNA]</scope>
    <source>
        <strain evidence="5">S5</strain>
    </source>
</reference>
<dbReference type="STRING" id="1612202.SAMN05421734_10384"/>
<dbReference type="Proteomes" id="UP000242949">
    <property type="component" value="Unassembled WGS sequence"/>
</dbReference>
<feature type="domain" description="IstB-like ATP-binding" evidence="2">
    <location>
        <begin position="163"/>
        <end position="277"/>
    </location>
</feature>
<dbReference type="AlphaFoldDB" id="A0A1G6HKV2"/>
<dbReference type="OrthoDB" id="61127at2"/>
<protein>
    <submittedName>
        <fullName evidence="4">Replicative DNA helicase loader DnaI</fullName>
    </submittedName>
</protein>
<evidence type="ECO:0000256" key="1">
    <source>
        <dbReference type="SAM" id="Coils"/>
    </source>
</evidence>
<evidence type="ECO:0000259" key="2">
    <source>
        <dbReference type="Pfam" id="PF01695"/>
    </source>
</evidence>
<dbReference type="GO" id="GO:0004386">
    <property type="term" value="F:helicase activity"/>
    <property type="evidence" value="ECO:0007669"/>
    <property type="project" value="UniProtKB-KW"/>
</dbReference>
<dbReference type="PANTHER" id="PTHR30050">
    <property type="entry name" value="CHROMOSOMAL REPLICATION INITIATOR PROTEIN DNAA"/>
    <property type="match status" value="1"/>
</dbReference>
<dbReference type="InterPro" id="IPR002611">
    <property type="entry name" value="IstB_ATP-bd"/>
</dbReference>
<organism evidence="4 5">
    <name type="scientific">Pelagirhabdus alkalitolerans</name>
    <dbReference type="NCBI Taxonomy" id="1612202"/>
    <lineage>
        <taxon>Bacteria</taxon>
        <taxon>Bacillati</taxon>
        <taxon>Bacillota</taxon>
        <taxon>Bacilli</taxon>
        <taxon>Bacillales</taxon>
        <taxon>Bacillaceae</taxon>
        <taxon>Pelagirhabdus</taxon>
    </lineage>
</organism>
<dbReference type="InterPro" id="IPR009928">
    <property type="entry name" value="DnaI_N"/>
</dbReference>
<accession>A0A1G6HKV2</accession>
<keyword evidence="1" id="KW-0175">Coiled coil</keyword>
<dbReference type="SUPFAM" id="SSF52540">
    <property type="entry name" value="P-loop containing nucleoside triphosphate hydrolases"/>
    <property type="match status" value="1"/>
</dbReference>
<evidence type="ECO:0000259" key="3">
    <source>
        <dbReference type="Pfam" id="PF07319"/>
    </source>
</evidence>
<dbReference type="NCBIfam" id="NF006505">
    <property type="entry name" value="PRK08939.1"/>
    <property type="match status" value="1"/>
</dbReference>
<gene>
    <name evidence="4" type="ORF">SAMN05421734_10384</name>
</gene>
<keyword evidence="4" id="KW-0378">Hydrolase</keyword>
<dbReference type="GO" id="GO:0005524">
    <property type="term" value="F:ATP binding"/>
    <property type="evidence" value="ECO:0007669"/>
    <property type="project" value="InterPro"/>
</dbReference>
<feature type="domain" description="Primosomal DnaI N-terminal" evidence="3">
    <location>
        <begin position="1"/>
        <end position="100"/>
    </location>
</feature>
<dbReference type="Pfam" id="PF07319">
    <property type="entry name" value="DnaI_N"/>
    <property type="match status" value="1"/>
</dbReference>
<keyword evidence="4" id="KW-0067">ATP-binding</keyword>
<feature type="coiled-coil region" evidence="1">
    <location>
        <begin position="1"/>
        <end position="28"/>
    </location>
</feature>
<dbReference type="GO" id="GO:0006260">
    <property type="term" value="P:DNA replication"/>
    <property type="evidence" value="ECO:0007669"/>
    <property type="project" value="TreeGrafter"/>
</dbReference>
<evidence type="ECO:0000313" key="4">
    <source>
        <dbReference type="EMBL" id="SDB94793.1"/>
    </source>
</evidence>
<dbReference type="InterPro" id="IPR027417">
    <property type="entry name" value="P-loop_NTPase"/>
</dbReference>
<keyword evidence="4" id="KW-0347">Helicase</keyword>
<sequence length="311" mass="35717">MESIRASLKKWMNERQSFQEAYQQMREELLNDPDIQSVIQAHPKLDQKAVDRQLIKLYEYYSQNKDCSNCSERGGGCAENILPGYKPVLEVEGTTIHLSYVKCKYTEIKEQQMKRTNLIKSLYMPKEILEASISTIDAADPDRHNAIKTIVNYLKSIHDEIPKKGFYIHGPFGVGKTYFLGAIANEFADKNIESMLIYMPELVREIKGSFKDDSVGEKIDRFKKVQALMIDDIGAESLSSWFRDEVLGSILQYRMMEGLPTFFTSNYSLDQLEHHLSTTTKGDVEQLKAGRIIERIQQVSEPIEINAANRR</sequence>
<name>A0A1G6HKV2_9BACI</name>
<dbReference type="PANTHER" id="PTHR30050:SF8">
    <property type="entry name" value="PRIMOSOMAL PROTEIN DNAI"/>
    <property type="match status" value="1"/>
</dbReference>
<evidence type="ECO:0000313" key="5">
    <source>
        <dbReference type="Proteomes" id="UP000242949"/>
    </source>
</evidence>
<keyword evidence="4" id="KW-0547">Nucleotide-binding</keyword>
<dbReference type="Pfam" id="PF01695">
    <property type="entry name" value="IstB_IS21"/>
    <property type="match status" value="1"/>
</dbReference>
<dbReference type="EMBL" id="FMYI01000003">
    <property type="protein sequence ID" value="SDB94793.1"/>
    <property type="molecule type" value="Genomic_DNA"/>
</dbReference>
<dbReference type="CDD" id="cd00009">
    <property type="entry name" value="AAA"/>
    <property type="match status" value="1"/>
</dbReference>
<keyword evidence="5" id="KW-1185">Reference proteome</keyword>
<proteinExistence type="predicted"/>
<dbReference type="Gene3D" id="3.40.50.300">
    <property type="entry name" value="P-loop containing nucleotide triphosphate hydrolases"/>
    <property type="match status" value="1"/>
</dbReference>
<dbReference type="RefSeq" id="WP_090794008.1">
    <property type="nucleotide sequence ID" value="NZ_FMYI01000003.1"/>
</dbReference>